<reference evidence="3" key="1">
    <citation type="submission" date="2018-03" db="EMBL/GenBank/DDBJ databases">
        <title>Genomic analysis of the strain SH-1 isolated from shrimp intestine.</title>
        <authorList>
            <person name="Kim Y.-S."/>
            <person name="Kim S.-E."/>
            <person name="Kim K.-H."/>
        </authorList>
    </citation>
    <scope>NUCLEOTIDE SEQUENCE [LARGE SCALE GENOMIC DNA]</scope>
    <source>
        <strain evidence="3">SH-1</strain>
    </source>
</reference>
<gene>
    <name evidence="2" type="ORF">C6Y53_10305</name>
</gene>
<feature type="region of interest" description="Disordered" evidence="1">
    <location>
        <begin position="220"/>
        <end position="243"/>
    </location>
</feature>
<accession>A0A2S0MQ95</accession>
<sequence length="283" mass="31496">MQVIGICRFSWPGIGGFQVEHETLRERAAYLYDPARLEQRFRYFECFTLPCIRAQFDPDFTFLVVIGPDLPAPWRQRLERLVADIPQAVIDARPPGQHRAAMQAAINAVRRDTGEPCLQFRLDDDDAVSVGFVHHLRAAAAEVAGLLRDNRHVAIDFSDGHIARPSASGIAAQRIHKPFWTAGLAVMFRPDVPLSVMNFSHNRLARRMPSLQFPDPDMMLRGFSDGNDSRQKPGVAQPDLEPLDAEGEMRFRIAYNIDADHVRAVFGAAGGQGQAGPTIPTMS</sequence>
<dbReference type="KEGG" id="thas:C6Y53_10305"/>
<name>A0A2S0MQ95_9RHOB</name>
<evidence type="ECO:0008006" key="4">
    <source>
        <dbReference type="Google" id="ProtNLM"/>
    </source>
</evidence>
<dbReference type="EMBL" id="CP027665">
    <property type="protein sequence ID" value="AVO38055.1"/>
    <property type="molecule type" value="Genomic_DNA"/>
</dbReference>
<evidence type="ECO:0000313" key="3">
    <source>
        <dbReference type="Proteomes" id="UP000237655"/>
    </source>
</evidence>
<dbReference type="RefSeq" id="WP_106472371.1">
    <property type="nucleotide sequence ID" value="NZ_CP027665.1"/>
</dbReference>
<dbReference type="Proteomes" id="UP000237655">
    <property type="component" value="Chromosome"/>
</dbReference>
<dbReference type="AlphaFoldDB" id="A0A2S0MQ95"/>
<evidence type="ECO:0000313" key="2">
    <source>
        <dbReference type="EMBL" id="AVO38055.1"/>
    </source>
</evidence>
<evidence type="ECO:0000256" key="1">
    <source>
        <dbReference type="SAM" id="MobiDB-lite"/>
    </source>
</evidence>
<dbReference type="InterPro" id="IPR021466">
    <property type="entry name" value="Put_rhamnosyl_transferase"/>
</dbReference>
<dbReference type="Pfam" id="PF11316">
    <property type="entry name" value="Rhamno_transf"/>
    <property type="match status" value="1"/>
</dbReference>
<protein>
    <recommendedName>
        <fullName evidence="4">Rhamnosyl transferase</fullName>
    </recommendedName>
</protein>
<keyword evidence="3" id="KW-1185">Reference proteome</keyword>
<organism evidence="2 3">
    <name type="scientific">Pukyongiella litopenaei</name>
    <dbReference type="NCBI Taxonomy" id="2605946"/>
    <lineage>
        <taxon>Bacteria</taxon>
        <taxon>Pseudomonadati</taxon>
        <taxon>Pseudomonadota</taxon>
        <taxon>Alphaproteobacteria</taxon>
        <taxon>Rhodobacterales</taxon>
        <taxon>Paracoccaceae</taxon>
        <taxon>Pukyongiella</taxon>
    </lineage>
</organism>
<proteinExistence type="predicted"/>